<evidence type="ECO:0000259" key="1">
    <source>
        <dbReference type="Pfam" id="PF07638"/>
    </source>
</evidence>
<reference evidence="2 3" key="1">
    <citation type="submission" date="2022-10" db="EMBL/GenBank/DDBJ databases">
        <title>Luteolibacter flavescens strain MCCC 1K03193, whole genome shotgun sequencing project.</title>
        <authorList>
            <person name="Zhao G."/>
            <person name="Shen L."/>
        </authorList>
    </citation>
    <scope>NUCLEOTIDE SEQUENCE [LARGE SCALE GENOMIC DNA]</scope>
    <source>
        <strain evidence="2 3">MCCC 1K03193</strain>
    </source>
</reference>
<gene>
    <name evidence="2" type="ORF">OKA04_11925</name>
</gene>
<comment type="caution">
    <text evidence="2">The sequence shown here is derived from an EMBL/GenBank/DDBJ whole genome shotgun (WGS) entry which is preliminary data.</text>
</comment>
<proteinExistence type="predicted"/>
<dbReference type="InterPro" id="IPR014284">
    <property type="entry name" value="RNA_pol_sigma-70_dom"/>
</dbReference>
<sequence length="193" mass="21878">MSELTRILETAGGNALPMSAELLPLVYDELRNVARERMSNLAPGQTLQPTALVHEAWLKLSSEEGRVWNDRAHFFRSAAQAMRQILVDRARAKATRKRAVNPEVFEMQQFDLADATLDERVLLVDEMMTRLEAEEPDSVRLITLKFFGGLTNQEIAAMDGVTERTVERHWAYAKALLYQMIREETGDEAATVD</sequence>
<dbReference type="InterPro" id="IPR036388">
    <property type="entry name" value="WH-like_DNA-bd_sf"/>
</dbReference>
<keyword evidence="3" id="KW-1185">Reference proteome</keyword>
<organism evidence="2 3">
    <name type="scientific">Luteolibacter flavescens</name>
    <dbReference type="NCBI Taxonomy" id="1859460"/>
    <lineage>
        <taxon>Bacteria</taxon>
        <taxon>Pseudomonadati</taxon>
        <taxon>Verrucomicrobiota</taxon>
        <taxon>Verrucomicrobiia</taxon>
        <taxon>Verrucomicrobiales</taxon>
        <taxon>Verrucomicrobiaceae</taxon>
        <taxon>Luteolibacter</taxon>
    </lineage>
</organism>
<dbReference type="NCBIfam" id="TIGR02999">
    <property type="entry name" value="Sig-70_X6"/>
    <property type="match status" value="1"/>
</dbReference>
<feature type="domain" description="RNA polymerase sigma-70 ECF-like HTH" evidence="1">
    <location>
        <begin position="1"/>
        <end position="179"/>
    </location>
</feature>
<dbReference type="InterPro" id="IPR011517">
    <property type="entry name" value="RNA_pol_sigma70_ECF-like"/>
</dbReference>
<dbReference type="Pfam" id="PF07638">
    <property type="entry name" value="Sigma70_ECF"/>
    <property type="match status" value="1"/>
</dbReference>
<dbReference type="Proteomes" id="UP001207930">
    <property type="component" value="Unassembled WGS sequence"/>
</dbReference>
<dbReference type="RefSeq" id="WP_264501394.1">
    <property type="nucleotide sequence ID" value="NZ_JAPDDS010000005.1"/>
</dbReference>
<dbReference type="NCBIfam" id="TIGR02937">
    <property type="entry name" value="sigma70-ECF"/>
    <property type="match status" value="1"/>
</dbReference>
<dbReference type="InterPro" id="IPR013324">
    <property type="entry name" value="RNA_pol_sigma_r3/r4-like"/>
</dbReference>
<dbReference type="InterPro" id="IPR053812">
    <property type="entry name" value="HTH_Sigma70_ECF-like"/>
</dbReference>
<protein>
    <submittedName>
        <fullName evidence="2">ECF-type sigma factor</fullName>
    </submittedName>
</protein>
<name>A0ABT3FQH6_9BACT</name>
<dbReference type="EMBL" id="JAPDDS010000005">
    <property type="protein sequence ID" value="MCW1885439.1"/>
    <property type="molecule type" value="Genomic_DNA"/>
</dbReference>
<accession>A0ABT3FQH6</accession>
<dbReference type="Gene3D" id="1.10.10.10">
    <property type="entry name" value="Winged helix-like DNA-binding domain superfamily/Winged helix DNA-binding domain"/>
    <property type="match status" value="1"/>
</dbReference>
<dbReference type="SUPFAM" id="SSF88659">
    <property type="entry name" value="Sigma3 and sigma4 domains of RNA polymerase sigma factors"/>
    <property type="match status" value="1"/>
</dbReference>
<evidence type="ECO:0000313" key="3">
    <source>
        <dbReference type="Proteomes" id="UP001207930"/>
    </source>
</evidence>
<evidence type="ECO:0000313" key="2">
    <source>
        <dbReference type="EMBL" id="MCW1885439.1"/>
    </source>
</evidence>